<accession>A0A0P6XWF4</accession>
<reference evidence="1 2" key="1">
    <citation type="submission" date="2015-07" db="EMBL/GenBank/DDBJ databases">
        <title>Draft genome of Bellilinea caldifistulae DSM 17877.</title>
        <authorList>
            <person name="Hemp J."/>
            <person name="Ward L.M."/>
            <person name="Pace L.A."/>
            <person name="Fischer W.W."/>
        </authorList>
    </citation>
    <scope>NUCLEOTIDE SEQUENCE [LARGE SCALE GENOMIC DNA]</scope>
    <source>
        <strain evidence="1 2">GOMI-1</strain>
    </source>
</reference>
<protein>
    <submittedName>
        <fullName evidence="1">Uncharacterized protein</fullName>
    </submittedName>
</protein>
<evidence type="ECO:0000313" key="1">
    <source>
        <dbReference type="EMBL" id="KPL73648.1"/>
    </source>
</evidence>
<dbReference type="Proteomes" id="UP000050514">
    <property type="component" value="Unassembled WGS sequence"/>
</dbReference>
<dbReference type="EMBL" id="LGHJ01000020">
    <property type="protein sequence ID" value="KPL73648.1"/>
    <property type="molecule type" value="Genomic_DNA"/>
</dbReference>
<name>A0A0P6XWF4_9CHLR</name>
<gene>
    <name evidence="1" type="ORF">AC812_14835</name>
</gene>
<dbReference type="InterPro" id="IPR015946">
    <property type="entry name" value="KH_dom-like_a/b"/>
</dbReference>
<dbReference type="AlphaFoldDB" id="A0A0P6XWF4"/>
<evidence type="ECO:0000313" key="2">
    <source>
        <dbReference type="Proteomes" id="UP000050514"/>
    </source>
</evidence>
<keyword evidence="2" id="KW-1185">Reference proteome</keyword>
<comment type="caution">
    <text evidence="1">The sequence shown here is derived from an EMBL/GenBank/DDBJ whole genome shotgun (WGS) entry which is preliminary data.</text>
</comment>
<sequence>MENPKNHRREIVVEATATSIEKWRKQVIAGQPETGRMYAFISDEGNYIPGGEGTAPTPLTYFVSGMAL</sequence>
<dbReference type="OrthoDB" id="7836423at2"/>
<organism evidence="1 2">
    <name type="scientific">Bellilinea caldifistulae</name>
    <dbReference type="NCBI Taxonomy" id="360411"/>
    <lineage>
        <taxon>Bacteria</taxon>
        <taxon>Bacillati</taxon>
        <taxon>Chloroflexota</taxon>
        <taxon>Anaerolineae</taxon>
        <taxon>Anaerolineales</taxon>
        <taxon>Anaerolineaceae</taxon>
        <taxon>Bellilinea</taxon>
    </lineage>
</organism>
<dbReference type="STRING" id="360411.AC812_14835"/>
<dbReference type="RefSeq" id="WP_061915114.1">
    <property type="nucleotide sequence ID" value="NZ_DF967971.1"/>
</dbReference>
<proteinExistence type="predicted"/>
<dbReference type="Gene3D" id="3.30.300.20">
    <property type="match status" value="1"/>
</dbReference>